<reference evidence="1" key="2">
    <citation type="journal article" date="2015" name="Data Brief">
        <title>Shoot transcriptome of the giant reed, Arundo donax.</title>
        <authorList>
            <person name="Barrero R.A."/>
            <person name="Guerrero F.D."/>
            <person name="Moolhuijzen P."/>
            <person name="Goolsby J.A."/>
            <person name="Tidwell J."/>
            <person name="Bellgard S.E."/>
            <person name="Bellgard M.I."/>
        </authorList>
    </citation>
    <scope>NUCLEOTIDE SEQUENCE</scope>
    <source>
        <tissue evidence="1">Shoot tissue taken approximately 20 cm above the soil surface</tissue>
    </source>
</reference>
<dbReference type="EMBL" id="GBRH01279235">
    <property type="protein sequence ID" value="JAD18660.1"/>
    <property type="molecule type" value="Transcribed_RNA"/>
</dbReference>
<accession>A0A0A8Y112</accession>
<sequence length="12" mass="1360">MSTVSLYTPLFT</sequence>
<name>A0A0A8Y112_ARUDO</name>
<protein>
    <submittedName>
        <fullName evidence="1">Uncharacterized protein</fullName>
    </submittedName>
</protein>
<organism evidence="1">
    <name type="scientific">Arundo donax</name>
    <name type="common">Giant reed</name>
    <name type="synonym">Donax arundinaceus</name>
    <dbReference type="NCBI Taxonomy" id="35708"/>
    <lineage>
        <taxon>Eukaryota</taxon>
        <taxon>Viridiplantae</taxon>
        <taxon>Streptophyta</taxon>
        <taxon>Embryophyta</taxon>
        <taxon>Tracheophyta</taxon>
        <taxon>Spermatophyta</taxon>
        <taxon>Magnoliopsida</taxon>
        <taxon>Liliopsida</taxon>
        <taxon>Poales</taxon>
        <taxon>Poaceae</taxon>
        <taxon>PACMAD clade</taxon>
        <taxon>Arundinoideae</taxon>
        <taxon>Arundineae</taxon>
        <taxon>Arundo</taxon>
    </lineage>
</organism>
<reference evidence="1" key="1">
    <citation type="submission" date="2014-09" db="EMBL/GenBank/DDBJ databases">
        <authorList>
            <person name="Magalhaes I.L.F."/>
            <person name="Oliveira U."/>
            <person name="Santos F.R."/>
            <person name="Vidigal T.H.D.A."/>
            <person name="Brescovit A.D."/>
            <person name="Santos A.J."/>
        </authorList>
    </citation>
    <scope>NUCLEOTIDE SEQUENCE</scope>
    <source>
        <tissue evidence="1">Shoot tissue taken approximately 20 cm above the soil surface</tissue>
    </source>
</reference>
<evidence type="ECO:0000313" key="1">
    <source>
        <dbReference type="EMBL" id="JAD18660.1"/>
    </source>
</evidence>
<proteinExistence type="predicted"/>